<evidence type="ECO:0000256" key="12">
    <source>
        <dbReference type="SAM" id="MobiDB-lite"/>
    </source>
</evidence>
<accession>A0A7C3CAS9</accession>
<keyword evidence="9 11" id="KW-0472">Membrane</keyword>
<proteinExistence type="inferred from homology"/>
<keyword evidence="5 11" id="KW-0812">Transmembrane</keyword>
<evidence type="ECO:0000256" key="6">
    <source>
        <dbReference type="ARBA" id="ARBA00023004"/>
    </source>
</evidence>
<keyword evidence="8" id="KW-0798">TonB box</keyword>
<dbReference type="GO" id="GO:0006826">
    <property type="term" value="P:iron ion transport"/>
    <property type="evidence" value="ECO:0007669"/>
    <property type="project" value="UniProtKB-KW"/>
</dbReference>
<keyword evidence="7" id="KW-0406">Ion transport</keyword>
<comment type="caution">
    <text evidence="14">The sequence shown here is derived from an EMBL/GenBank/DDBJ whole genome shotgun (WGS) entry which is preliminary data.</text>
</comment>
<dbReference type="Pfam" id="PF00593">
    <property type="entry name" value="TonB_dep_Rec_b-barrel"/>
    <property type="match status" value="1"/>
</dbReference>
<feature type="non-terminal residue" evidence="14">
    <location>
        <position position="1"/>
    </location>
</feature>
<keyword evidence="10 11" id="KW-0998">Cell outer membrane</keyword>
<dbReference type="Gene3D" id="2.40.170.20">
    <property type="entry name" value="TonB-dependent receptor, beta-barrel domain"/>
    <property type="match status" value="1"/>
</dbReference>
<organism evidence="14">
    <name type="scientific">Hellea balneolensis</name>
    <dbReference type="NCBI Taxonomy" id="287478"/>
    <lineage>
        <taxon>Bacteria</taxon>
        <taxon>Pseudomonadati</taxon>
        <taxon>Pseudomonadota</taxon>
        <taxon>Alphaproteobacteria</taxon>
        <taxon>Maricaulales</taxon>
        <taxon>Robiginitomaculaceae</taxon>
        <taxon>Hellea</taxon>
    </lineage>
</organism>
<evidence type="ECO:0000256" key="8">
    <source>
        <dbReference type="ARBA" id="ARBA00023077"/>
    </source>
</evidence>
<dbReference type="PROSITE" id="PS52016">
    <property type="entry name" value="TONB_DEPENDENT_REC_3"/>
    <property type="match status" value="1"/>
</dbReference>
<evidence type="ECO:0000259" key="13">
    <source>
        <dbReference type="Pfam" id="PF00593"/>
    </source>
</evidence>
<comment type="subcellular location">
    <subcellularLocation>
        <location evidence="1 11">Cell outer membrane</location>
        <topology evidence="1 11">Multi-pass membrane protein</topology>
    </subcellularLocation>
</comment>
<keyword evidence="6" id="KW-0408">Iron</keyword>
<reference evidence="14" key="1">
    <citation type="journal article" date="2020" name="mSystems">
        <title>Genome- and Community-Level Interaction Insights into Carbon Utilization and Element Cycling Functions of Hydrothermarchaeota in Hydrothermal Sediment.</title>
        <authorList>
            <person name="Zhou Z."/>
            <person name="Liu Y."/>
            <person name="Xu W."/>
            <person name="Pan J."/>
            <person name="Luo Z.H."/>
            <person name="Li M."/>
        </authorList>
    </citation>
    <scope>NUCLEOTIDE SEQUENCE [LARGE SCALE GENOMIC DNA]</scope>
    <source>
        <strain evidence="14">HyVt-489</strain>
    </source>
</reference>
<gene>
    <name evidence="14" type="ORF">ENJ46_01745</name>
</gene>
<evidence type="ECO:0000256" key="7">
    <source>
        <dbReference type="ARBA" id="ARBA00023065"/>
    </source>
</evidence>
<dbReference type="Proteomes" id="UP000886042">
    <property type="component" value="Unassembled WGS sequence"/>
</dbReference>
<evidence type="ECO:0000256" key="5">
    <source>
        <dbReference type="ARBA" id="ARBA00022692"/>
    </source>
</evidence>
<keyword evidence="14" id="KW-0675">Receptor</keyword>
<keyword evidence="2 11" id="KW-0813">Transport</keyword>
<dbReference type="GO" id="GO:0009279">
    <property type="term" value="C:cell outer membrane"/>
    <property type="evidence" value="ECO:0007669"/>
    <property type="project" value="UniProtKB-SubCell"/>
</dbReference>
<protein>
    <submittedName>
        <fullName evidence="14">TonB-dependent receptor</fullName>
    </submittedName>
</protein>
<keyword evidence="3 11" id="KW-1134">Transmembrane beta strand</keyword>
<dbReference type="PANTHER" id="PTHR32552:SF81">
    <property type="entry name" value="TONB-DEPENDENT OUTER MEMBRANE RECEPTOR"/>
    <property type="match status" value="1"/>
</dbReference>
<sequence>YSKENSDFEVQVIRSNGFGEPRGPFSRLNSDDALSNANGNTFFGRFDDNRLRQYALFGEASYELSPQLTATVGARYFNSNIKSRQETTHPFGGFGPNPEGVLSNNNTDEKTTFKFNLSWRPNDDVLVYANAAQGFRTGGLNQANLPFASGIPEGYGPDSLWNYEVGTKLSLAENRVSLNIAAYIIDWSDIQVRALDATGAFPFTTNAGKAQIDGIEVELTALLSEGVTVSAGGSYQNARLTEDQAAPNFGLDGDPIPNVPDILASVNFDVDRPFNETFNYVVHADMNYRDGSRTTIAPLSRDSSAVDLDSYVLANFRIGLENDDWSVGLFARNIFDKRAEVDAISSSQDPLARITVRPRTIGASLSRRF</sequence>
<evidence type="ECO:0000256" key="9">
    <source>
        <dbReference type="ARBA" id="ARBA00023136"/>
    </source>
</evidence>
<evidence type="ECO:0000256" key="1">
    <source>
        <dbReference type="ARBA" id="ARBA00004571"/>
    </source>
</evidence>
<evidence type="ECO:0000256" key="4">
    <source>
        <dbReference type="ARBA" id="ARBA00022496"/>
    </source>
</evidence>
<dbReference type="InterPro" id="IPR039426">
    <property type="entry name" value="TonB-dep_rcpt-like"/>
</dbReference>
<comment type="similarity">
    <text evidence="11">Belongs to the TonB-dependent receptor family.</text>
</comment>
<dbReference type="InterPro" id="IPR000531">
    <property type="entry name" value="Beta-barrel_TonB"/>
</dbReference>
<dbReference type="EMBL" id="DRMN01000117">
    <property type="protein sequence ID" value="HFB54620.1"/>
    <property type="molecule type" value="Genomic_DNA"/>
</dbReference>
<evidence type="ECO:0000256" key="10">
    <source>
        <dbReference type="ARBA" id="ARBA00023237"/>
    </source>
</evidence>
<dbReference type="SUPFAM" id="SSF56935">
    <property type="entry name" value="Porins"/>
    <property type="match status" value="1"/>
</dbReference>
<keyword evidence="4" id="KW-0410">Iron transport</keyword>
<evidence type="ECO:0000256" key="11">
    <source>
        <dbReference type="PROSITE-ProRule" id="PRU01360"/>
    </source>
</evidence>
<evidence type="ECO:0000256" key="2">
    <source>
        <dbReference type="ARBA" id="ARBA00022448"/>
    </source>
</evidence>
<feature type="domain" description="TonB-dependent receptor-like beta-barrel" evidence="13">
    <location>
        <begin position="22"/>
        <end position="334"/>
    </location>
</feature>
<evidence type="ECO:0000313" key="14">
    <source>
        <dbReference type="EMBL" id="HFB54620.1"/>
    </source>
</evidence>
<dbReference type="AlphaFoldDB" id="A0A7C3CAS9"/>
<name>A0A7C3CAS9_9PROT</name>
<dbReference type="PANTHER" id="PTHR32552">
    <property type="entry name" value="FERRICHROME IRON RECEPTOR-RELATED"/>
    <property type="match status" value="1"/>
</dbReference>
<feature type="region of interest" description="Disordered" evidence="12">
    <location>
        <begin position="87"/>
        <end position="107"/>
    </location>
</feature>
<dbReference type="InterPro" id="IPR036942">
    <property type="entry name" value="Beta-barrel_TonB_sf"/>
</dbReference>
<evidence type="ECO:0000256" key="3">
    <source>
        <dbReference type="ARBA" id="ARBA00022452"/>
    </source>
</evidence>